<name>A0A251S9V3_HELAN</name>
<accession>A0A251S9V3</accession>
<keyword evidence="2" id="KW-1185">Reference proteome</keyword>
<evidence type="ECO:0000313" key="2">
    <source>
        <dbReference type="Proteomes" id="UP000215914"/>
    </source>
</evidence>
<reference evidence="2" key="1">
    <citation type="journal article" date="2017" name="Nature">
        <title>The sunflower genome provides insights into oil metabolism, flowering and Asterid evolution.</title>
        <authorList>
            <person name="Badouin H."/>
            <person name="Gouzy J."/>
            <person name="Grassa C.J."/>
            <person name="Murat F."/>
            <person name="Staton S.E."/>
            <person name="Cottret L."/>
            <person name="Lelandais-Briere C."/>
            <person name="Owens G.L."/>
            <person name="Carrere S."/>
            <person name="Mayjonade B."/>
            <person name="Legrand L."/>
            <person name="Gill N."/>
            <person name="Kane N.C."/>
            <person name="Bowers J.E."/>
            <person name="Hubner S."/>
            <person name="Bellec A."/>
            <person name="Berard A."/>
            <person name="Berges H."/>
            <person name="Blanchet N."/>
            <person name="Boniface M.C."/>
            <person name="Brunel D."/>
            <person name="Catrice O."/>
            <person name="Chaidir N."/>
            <person name="Claudel C."/>
            <person name="Donnadieu C."/>
            <person name="Faraut T."/>
            <person name="Fievet G."/>
            <person name="Helmstetter N."/>
            <person name="King M."/>
            <person name="Knapp S.J."/>
            <person name="Lai Z."/>
            <person name="Le Paslier M.C."/>
            <person name="Lippi Y."/>
            <person name="Lorenzon L."/>
            <person name="Mandel J.R."/>
            <person name="Marage G."/>
            <person name="Marchand G."/>
            <person name="Marquand E."/>
            <person name="Bret-Mestries E."/>
            <person name="Morien E."/>
            <person name="Nambeesan S."/>
            <person name="Nguyen T."/>
            <person name="Pegot-Espagnet P."/>
            <person name="Pouilly N."/>
            <person name="Raftis F."/>
            <person name="Sallet E."/>
            <person name="Schiex T."/>
            <person name="Thomas J."/>
            <person name="Vandecasteele C."/>
            <person name="Vares D."/>
            <person name="Vear F."/>
            <person name="Vautrin S."/>
            <person name="Crespi M."/>
            <person name="Mangin B."/>
            <person name="Burke J.M."/>
            <person name="Salse J."/>
            <person name="Munos S."/>
            <person name="Vincourt P."/>
            <person name="Rieseberg L.H."/>
            <person name="Langlade N.B."/>
        </authorList>
    </citation>
    <scope>NUCLEOTIDE SEQUENCE [LARGE SCALE GENOMIC DNA]</scope>
    <source>
        <strain evidence="2">cv. SF193</strain>
    </source>
</reference>
<dbReference type="AlphaFoldDB" id="A0A251S9V3"/>
<gene>
    <name evidence="1" type="ORF">HannXRQ_Chr15g0478751</name>
</gene>
<sequence length="88" mass="9751">MNENRAKWAEVNCHLLSNPTVAAVTRNTFPATLFPLKFWSTSASDYTYLMKTGLCSNFVLQCGCSKPWCVSNLEVVLKSSSGSWPSKV</sequence>
<organism evidence="1 2">
    <name type="scientific">Helianthus annuus</name>
    <name type="common">Common sunflower</name>
    <dbReference type="NCBI Taxonomy" id="4232"/>
    <lineage>
        <taxon>Eukaryota</taxon>
        <taxon>Viridiplantae</taxon>
        <taxon>Streptophyta</taxon>
        <taxon>Embryophyta</taxon>
        <taxon>Tracheophyta</taxon>
        <taxon>Spermatophyta</taxon>
        <taxon>Magnoliopsida</taxon>
        <taxon>eudicotyledons</taxon>
        <taxon>Gunneridae</taxon>
        <taxon>Pentapetalae</taxon>
        <taxon>asterids</taxon>
        <taxon>campanulids</taxon>
        <taxon>Asterales</taxon>
        <taxon>Asteraceae</taxon>
        <taxon>Asteroideae</taxon>
        <taxon>Heliantheae alliance</taxon>
        <taxon>Heliantheae</taxon>
        <taxon>Helianthus</taxon>
    </lineage>
</organism>
<evidence type="ECO:0000313" key="1">
    <source>
        <dbReference type="EMBL" id="OTF95045.1"/>
    </source>
</evidence>
<dbReference type="EMBL" id="CM007904">
    <property type="protein sequence ID" value="OTF95045.1"/>
    <property type="molecule type" value="Genomic_DNA"/>
</dbReference>
<proteinExistence type="predicted"/>
<protein>
    <submittedName>
        <fullName evidence="1">Uncharacterized protein</fullName>
    </submittedName>
</protein>
<dbReference type="InParanoid" id="A0A251S9V3"/>
<dbReference type="Proteomes" id="UP000215914">
    <property type="component" value="Chromosome 15"/>
</dbReference>